<proteinExistence type="predicted"/>
<keyword evidence="2" id="KW-1185">Reference proteome</keyword>
<organism evidence="1 2">
    <name type="scientific">Nissabacter archeti</name>
    <dbReference type="NCBI Taxonomy" id="1917880"/>
    <lineage>
        <taxon>Bacteria</taxon>
        <taxon>Pseudomonadati</taxon>
        <taxon>Pseudomonadota</taxon>
        <taxon>Gammaproteobacteria</taxon>
        <taxon>Enterobacterales</taxon>
        <taxon>Yersiniaceae</taxon>
        <taxon>Nissabacter</taxon>
    </lineage>
</organism>
<comment type="caution">
    <text evidence="1">The sequence shown here is derived from an EMBL/GenBank/DDBJ whole genome shotgun (WGS) entry which is preliminary data.</text>
</comment>
<dbReference type="EMBL" id="JAERKB010000001">
    <property type="protein sequence ID" value="MBS0967661.1"/>
    <property type="molecule type" value="Genomic_DNA"/>
</dbReference>
<evidence type="ECO:0000313" key="1">
    <source>
        <dbReference type="EMBL" id="MBS0967661.1"/>
    </source>
</evidence>
<protein>
    <submittedName>
        <fullName evidence="1">Uncharacterized protein</fullName>
    </submittedName>
</protein>
<accession>A0ABS5JCI4</accession>
<dbReference type="Proteomes" id="UP000680634">
    <property type="component" value="Unassembled WGS sequence"/>
</dbReference>
<sequence>MQTIMPDLFEKPADPWNERIGDGSMLLHGFALAQEEALLAALRGVIAEAPFRRMQTPAAIRCPWRPPVAATWAG</sequence>
<name>A0ABS5JCI4_9GAMM</name>
<evidence type="ECO:0000313" key="2">
    <source>
        <dbReference type="Proteomes" id="UP000680634"/>
    </source>
</evidence>
<gene>
    <name evidence="1" type="ORF">JK232_02025</name>
</gene>
<reference evidence="2" key="1">
    <citation type="submission" date="2023-07" db="EMBL/GenBank/DDBJ databases">
        <title>Genome-inferred correspondence between phylogeny and metabolic traits in the wild Drosophila gut microbiome.</title>
        <authorList>
            <person name="Bueno E."/>
            <person name="Blow F."/>
            <person name="Douglas A.E."/>
        </authorList>
    </citation>
    <scope>NUCLEOTIDE SEQUENCE [LARGE SCALE GENOMIC DNA]</scope>
    <source>
        <strain evidence="2">JGM97</strain>
    </source>
</reference>